<evidence type="ECO:0000313" key="5">
    <source>
        <dbReference type="Proteomes" id="UP000539111"/>
    </source>
</evidence>
<accession>A0A7Z0IJ17</accession>
<dbReference type="PROSITE" id="PS01081">
    <property type="entry name" value="HTH_TETR_1"/>
    <property type="match status" value="1"/>
</dbReference>
<reference evidence="4 5" key="1">
    <citation type="submission" date="2020-07" db="EMBL/GenBank/DDBJ databases">
        <title>Sequencing the genomes of 1000 actinobacteria strains.</title>
        <authorList>
            <person name="Klenk H.-P."/>
        </authorList>
    </citation>
    <scope>NUCLEOTIDE SEQUENCE [LARGE SCALE GENOMIC DNA]</scope>
    <source>
        <strain evidence="4 5">DSM 26341</strain>
    </source>
</reference>
<feature type="domain" description="HTH tetR-type" evidence="3">
    <location>
        <begin position="4"/>
        <end position="64"/>
    </location>
</feature>
<dbReference type="GO" id="GO:0003677">
    <property type="term" value="F:DNA binding"/>
    <property type="evidence" value="ECO:0007669"/>
    <property type="project" value="UniProtKB-UniRule"/>
</dbReference>
<evidence type="ECO:0000259" key="3">
    <source>
        <dbReference type="PROSITE" id="PS50977"/>
    </source>
</evidence>
<evidence type="ECO:0000256" key="1">
    <source>
        <dbReference type="ARBA" id="ARBA00023125"/>
    </source>
</evidence>
<dbReference type="AlphaFoldDB" id="A0A7Z0IJ17"/>
<dbReference type="EMBL" id="JACBZP010000001">
    <property type="protein sequence ID" value="NYI68947.1"/>
    <property type="molecule type" value="Genomic_DNA"/>
</dbReference>
<dbReference type="SUPFAM" id="SSF46689">
    <property type="entry name" value="Homeodomain-like"/>
    <property type="match status" value="1"/>
</dbReference>
<dbReference type="PANTHER" id="PTHR43479">
    <property type="entry name" value="ACREF/ENVCD OPERON REPRESSOR-RELATED"/>
    <property type="match status" value="1"/>
</dbReference>
<dbReference type="PANTHER" id="PTHR43479:SF11">
    <property type="entry name" value="ACREF_ENVCD OPERON REPRESSOR-RELATED"/>
    <property type="match status" value="1"/>
</dbReference>
<comment type="caution">
    <text evidence="4">The sequence shown here is derived from an EMBL/GenBank/DDBJ whole genome shotgun (WGS) entry which is preliminary data.</text>
</comment>
<proteinExistence type="predicted"/>
<gene>
    <name evidence="4" type="ORF">BJY26_003253</name>
</gene>
<protein>
    <submittedName>
        <fullName evidence="4">AcrR family transcriptional regulator</fullName>
    </submittedName>
</protein>
<dbReference type="InterPro" id="IPR001647">
    <property type="entry name" value="HTH_TetR"/>
</dbReference>
<keyword evidence="5" id="KW-1185">Reference proteome</keyword>
<organism evidence="4 5">
    <name type="scientific">Spelaeicoccus albus</name>
    <dbReference type="NCBI Taxonomy" id="1280376"/>
    <lineage>
        <taxon>Bacteria</taxon>
        <taxon>Bacillati</taxon>
        <taxon>Actinomycetota</taxon>
        <taxon>Actinomycetes</taxon>
        <taxon>Micrococcales</taxon>
        <taxon>Brevibacteriaceae</taxon>
        <taxon>Spelaeicoccus</taxon>
    </lineage>
</organism>
<dbReference type="PROSITE" id="PS50977">
    <property type="entry name" value="HTH_TETR_2"/>
    <property type="match status" value="1"/>
</dbReference>
<evidence type="ECO:0000256" key="2">
    <source>
        <dbReference type="PROSITE-ProRule" id="PRU00335"/>
    </source>
</evidence>
<dbReference type="Proteomes" id="UP000539111">
    <property type="component" value="Unassembled WGS sequence"/>
</dbReference>
<name>A0A7Z0IJ17_9MICO</name>
<keyword evidence="1 2" id="KW-0238">DNA-binding</keyword>
<evidence type="ECO:0000313" key="4">
    <source>
        <dbReference type="EMBL" id="NYI68947.1"/>
    </source>
</evidence>
<feature type="DNA-binding region" description="H-T-H motif" evidence="2">
    <location>
        <begin position="27"/>
        <end position="46"/>
    </location>
</feature>
<dbReference type="RefSeq" id="WP_179429218.1">
    <property type="nucleotide sequence ID" value="NZ_JACBZP010000001.1"/>
</dbReference>
<dbReference type="PRINTS" id="PR00455">
    <property type="entry name" value="HTHTETR"/>
</dbReference>
<dbReference type="InterPro" id="IPR009057">
    <property type="entry name" value="Homeodomain-like_sf"/>
</dbReference>
<dbReference type="InterPro" id="IPR023772">
    <property type="entry name" value="DNA-bd_HTH_TetR-type_CS"/>
</dbReference>
<dbReference type="Pfam" id="PF00440">
    <property type="entry name" value="TetR_N"/>
    <property type="match status" value="1"/>
</dbReference>
<sequence>MATEDTRSRIQVVALELFTEHGYDGTSLREISERLGVTKAALYYHFKSKEEILLSLFTDVQEKIGRLIEWAREQNDFSLEFRKDLLARLADLVYGDSRRVMRLLQENQPVLRSLKSEEHSREHAHQHGPGQWVVDMTELLTPPDASLRTRMRARMAFVSLVFGSFAPGMFVEQDASADELKTVGLELAEELLES</sequence>
<dbReference type="Gene3D" id="1.10.357.10">
    <property type="entry name" value="Tetracycline Repressor, domain 2"/>
    <property type="match status" value="1"/>
</dbReference>
<dbReference type="InterPro" id="IPR050624">
    <property type="entry name" value="HTH-type_Tx_Regulator"/>
</dbReference>